<dbReference type="Gene3D" id="3.40.50.2000">
    <property type="entry name" value="Glycogen Phosphorylase B"/>
    <property type="match status" value="1"/>
</dbReference>
<comment type="caution">
    <text evidence="1">The sequence shown here is derived from an EMBL/GenBank/DDBJ whole genome shotgun (WGS) entry which is preliminary data.</text>
</comment>
<keyword evidence="1" id="KW-0808">Transferase</keyword>
<organism evidence="1 2">
    <name type="scientific">Phragmitibacter flavus</name>
    <dbReference type="NCBI Taxonomy" id="2576071"/>
    <lineage>
        <taxon>Bacteria</taxon>
        <taxon>Pseudomonadati</taxon>
        <taxon>Verrucomicrobiota</taxon>
        <taxon>Verrucomicrobiia</taxon>
        <taxon>Verrucomicrobiales</taxon>
        <taxon>Verrucomicrobiaceae</taxon>
        <taxon>Phragmitibacter</taxon>
    </lineage>
</organism>
<dbReference type="EMBL" id="VAUV01000025">
    <property type="protein sequence ID" value="TLD68424.1"/>
    <property type="molecule type" value="Genomic_DNA"/>
</dbReference>
<name>A0A5R8K7U4_9BACT</name>
<accession>A0A5R8K7U4</accession>
<evidence type="ECO:0000313" key="2">
    <source>
        <dbReference type="Proteomes" id="UP000306196"/>
    </source>
</evidence>
<proteinExistence type="predicted"/>
<dbReference type="RefSeq" id="WP_138088615.1">
    <property type="nucleotide sequence ID" value="NZ_VAUV01000025.1"/>
</dbReference>
<evidence type="ECO:0000313" key="1">
    <source>
        <dbReference type="EMBL" id="TLD68424.1"/>
    </source>
</evidence>
<keyword evidence="2" id="KW-1185">Reference proteome</keyword>
<protein>
    <submittedName>
        <fullName evidence="1">Glycosyltransferase family 4 protein</fullName>
    </submittedName>
</protein>
<dbReference type="GO" id="GO:0016740">
    <property type="term" value="F:transferase activity"/>
    <property type="evidence" value="ECO:0007669"/>
    <property type="project" value="UniProtKB-KW"/>
</dbReference>
<reference evidence="1 2" key="1">
    <citation type="submission" date="2019-05" db="EMBL/GenBank/DDBJ databases">
        <title>Verrucobacter flavum gen. nov., sp. nov. a new member of the family Verrucomicrobiaceae.</title>
        <authorList>
            <person name="Szuroczki S."/>
            <person name="Abbaszade G."/>
            <person name="Szabo A."/>
            <person name="Felfoldi T."/>
            <person name="Schumann P."/>
            <person name="Boka K."/>
            <person name="Keki Z."/>
            <person name="Toumi M."/>
            <person name="Toth E."/>
        </authorList>
    </citation>
    <scope>NUCLEOTIDE SEQUENCE [LARGE SCALE GENOMIC DNA]</scope>
    <source>
        <strain evidence="1 2">MG-N-17</strain>
    </source>
</reference>
<dbReference type="SUPFAM" id="SSF53756">
    <property type="entry name" value="UDP-Glycosyltransferase/glycogen phosphorylase"/>
    <property type="match status" value="1"/>
</dbReference>
<dbReference type="OrthoDB" id="8478474at2"/>
<gene>
    <name evidence="1" type="ORF">FEM03_22730</name>
</gene>
<dbReference type="Proteomes" id="UP000306196">
    <property type="component" value="Unassembled WGS sequence"/>
</dbReference>
<dbReference type="AlphaFoldDB" id="A0A5R8K7U4"/>
<sequence>MERELIIISTPLPPRPCGIGGYTAMLGRYWPEDTRVFHLVDAEAQESARHLGLGNILQMERTKRSMLQQLNKHPDADILLQYAGRAYDRLGCPFWLLGALREWRRRHPERRLTVFFHELWGEVPWTSKFALTEAASRWISKRLMRLADGVVTNTPHHAARLQRAFGGEMMDCVPVGSNILPALDGFPRFEERAKGEFAVLTAPYGRVQLFREMGEALRKLADKGLLKQVHIIGPSDPRWAAEEKRLLKDFLPGGQVKMHGILAADKVSELLSHCAFALLAQPVESLMKSTAFMAFASHQMVVVSSRHDDSGEVPQEFLVKPEVLWERDGNDGFLASKAKGLHEWYQEHASWGRIAGRVAKIC</sequence>